<gene>
    <name evidence="1" type="ORF">NP777_17950</name>
</gene>
<dbReference type="EMBL" id="JANIAA010000010">
    <property type="protein sequence ID" value="MCQ8190120.1"/>
    <property type="molecule type" value="Genomic_DNA"/>
</dbReference>
<keyword evidence="2" id="KW-1185">Reference proteome</keyword>
<protein>
    <submittedName>
        <fullName evidence="1">Uncharacterized protein</fullName>
    </submittedName>
</protein>
<dbReference type="Proteomes" id="UP001204746">
    <property type="component" value="Unassembled WGS sequence"/>
</dbReference>
<accession>A0ABT1UYC0</accession>
<evidence type="ECO:0000313" key="1">
    <source>
        <dbReference type="EMBL" id="MCQ8190120.1"/>
    </source>
</evidence>
<sequence>MAERVNERVGHALHDNSHLVGLLVEVTDEAMLREATGIAEVQGWRPLPSHAHFARHVRAEALRRGMADLASAAFLAYRETVGRQPGSV</sequence>
<proteinExistence type="predicted"/>
<comment type="caution">
    <text evidence="1">The sequence shown here is derived from an EMBL/GenBank/DDBJ whole genome shotgun (WGS) entry which is preliminary data.</text>
</comment>
<dbReference type="RefSeq" id="WP_256651164.1">
    <property type="nucleotide sequence ID" value="NZ_JANIAA010000010.1"/>
</dbReference>
<evidence type="ECO:0000313" key="2">
    <source>
        <dbReference type="Proteomes" id="UP001204746"/>
    </source>
</evidence>
<reference evidence="1 2" key="1">
    <citation type="submission" date="2022-07" db="EMBL/GenBank/DDBJ databases">
        <authorList>
            <person name="Phongsopitanun W."/>
            <person name="Tanasupawat S."/>
        </authorList>
    </citation>
    <scope>NUCLEOTIDE SEQUENCE [LARGE SCALE GENOMIC DNA]</scope>
    <source>
        <strain evidence="1 2">RCU-064</strain>
    </source>
</reference>
<name>A0ABT1UYC0_9ACTN</name>
<organism evidence="1 2">
    <name type="scientific">Streptomyces rugosispiralis</name>
    <dbReference type="NCBI Taxonomy" id="2967341"/>
    <lineage>
        <taxon>Bacteria</taxon>
        <taxon>Bacillati</taxon>
        <taxon>Actinomycetota</taxon>
        <taxon>Actinomycetes</taxon>
        <taxon>Kitasatosporales</taxon>
        <taxon>Streptomycetaceae</taxon>
        <taxon>Streptomyces</taxon>
    </lineage>
</organism>